<organism evidence="1 2">
    <name type="scientific">Streptomyces viridochromogenes Tue57</name>
    <dbReference type="NCBI Taxonomy" id="1160705"/>
    <lineage>
        <taxon>Bacteria</taxon>
        <taxon>Bacillati</taxon>
        <taxon>Actinomycetota</taxon>
        <taxon>Actinomycetes</taxon>
        <taxon>Kitasatosporales</taxon>
        <taxon>Streptomycetaceae</taxon>
        <taxon>Streptomyces</taxon>
    </lineage>
</organism>
<comment type="caution">
    <text evidence="1">The sequence shown here is derived from an EMBL/GenBank/DDBJ whole genome shotgun (WGS) entry which is preliminary data.</text>
</comment>
<accession>L8PN40</accession>
<proteinExistence type="predicted"/>
<evidence type="ECO:0000313" key="2">
    <source>
        <dbReference type="Proteomes" id="UP000011205"/>
    </source>
</evidence>
<gene>
    <name evidence="1" type="ORF">STVIR_0051</name>
</gene>
<dbReference type="AlphaFoldDB" id="L8PN40"/>
<reference evidence="1 2" key="1">
    <citation type="journal article" date="2013" name="Genome Announc.">
        <title>Draft Genome Sequence of Streptomyces viridochromogenes Strain Tu57, Producer of Avilamycin.</title>
        <authorList>
            <person name="Gruning B.A."/>
            <person name="Erxleben A."/>
            <person name="Hahnlein A."/>
            <person name="Gunther S."/>
        </authorList>
    </citation>
    <scope>NUCLEOTIDE SEQUENCE [LARGE SCALE GENOMIC DNA]</scope>
    <source>
        <strain evidence="1 2">Tue57</strain>
    </source>
</reference>
<dbReference type="EMBL" id="AMLP01000002">
    <property type="protein sequence ID" value="ELS58991.1"/>
    <property type="molecule type" value="Genomic_DNA"/>
</dbReference>
<protein>
    <submittedName>
        <fullName evidence="1">Uncharacterized protein</fullName>
    </submittedName>
</protein>
<evidence type="ECO:0000313" key="1">
    <source>
        <dbReference type="EMBL" id="ELS58991.1"/>
    </source>
</evidence>
<name>L8PN40_STRVR</name>
<dbReference type="Proteomes" id="UP000011205">
    <property type="component" value="Unassembled WGS sequence"/>
</dbReference>
<sequence>MPDQLLAVGPHGKADAPSRYSSPVECLFFAVFLI</sequence>